<dbReference type="InterPro" id="IPR011711">
    <property type="entry name" value="GntR_C"/>
</dbReference>
<dbReference type="Gene3D" id="1.20.120.530">
    <property type="entry name" value="GntR ligand-binding domain-like"/>
    <property type="match status" value="1"/>
</dbReference>
<protein>
    <submittedName>
        <fullName evidence="5">FadR/GntR family transcriptional regulator</fullName>
    </submittedName>
</protein>
<dbReference type="SUPFAM" id="SSF46785">
    <property type="entry name" value="Winged helix' DNA-binding domain"/>
    <property type="match status" value="1"/>
</dbReference>
<dbReference type="PRINTS" id="PR00035">
    <property type="entry name" value="HTHGNTR"/>
</dbReference>
<dbReference type="InterPro" id="IPR000524">
    <property type="entry name" value="Tscrpt_reg_HTH_GntR"/>
</dbReference>
<dbReference type="InterPro" id="IPR008920">
    <property type="entry name" value="TF_FadR/GntR_C"/>
</dbReference>
<dbReference type="InterPro" id="IPR036390">
    <property type="entry name" value="WH_DNA-bd_sf"/>
</dbReference>
<name>A0ABU8XEM8_9BURK</name>
<dbReference type="RefSeq" id="WP_340337563.1">
    <property type="nucleotide sequence ID" value="NZ_JBBKZS010000011.1"/>
</dbReference>
<keyword evidence="3" id="KW-0804">Transcription</keyword>
<dbReference type="Pfam" id="PF00392">
    <property type="entry name" value="GntR"/>
    <property type="match status" value="1"/>
</dbReference>
<dbReference type="SMART" id="SM00895">
    <property type="entry name" value="FCD"/>
    <property type="match status" value="1"/>
</dbReference>
<accession>A0ABU8XEM8</accession>
<sequence>MVESVRAMSKSIKIVQQDDANEDGYDRVLSFLRDQLLTGRLKTGDRLLPERDLASALGVSRPVIREALRALATLGAVEIRRGYGTVVREPDFTALADYFSLVLAQQAGAVDDVMQARIAIERQAIRLACARALAPDLEKISQALQAIKETIDDPVQGGAADFHFHTMIVEAAHSPALSSVYAAVAKLLQQSHMERRQLIANVPQVDSYLIDHHEAIMLAIRRKNASEADALLAEHFEIGANLREDAAVAKAQRLGRKRIARRVS</sequence>
<keyword evidence="2" id="KW-0238">DNA-binding</keyword>
<dbReference type="CDD" id="cd07377">
    <property type="entry name" value="WHTH_GntR"/>
    <property type="match status" value="1"/>
</dbReference>
<dbReference type="PANTHER" id="PTHR43537:SF5">
    <property type="entry name" value="UXU OPERON TRANSCRIPTIONAL REGULATOR"/>
    <property type="match status" value="1"/>
</dbReference>
<dbReference type="EMBL" id="JBBKZS010000011">
    <property type="protein sequence ID" value="MEJ8857494.1"/>
    <property type="molecule type" value="Genomic_DNA"/>
</dbReference>
<reference evidence="5 6" key="1">
    <citation type="submission" date="2024-03" db="EMBL/GenBank/DDBJ databases">
        <title>Novel species of the genus Variovorax.</title>
        <authorList>
            <person name="Liu Q."/>
            <person name="Xin Y.-H."/>
        </authorList>
    </citation>
    <scope>NUCLEOTIDE SEQUENCE [LARGE SCALE GENOMIC DNA]</scope>
    <source>
        <strain evidence="5 6">KACC 18901</strain>
    </source>
</reference>
<dbReference type="Proteomes" id="UP001367030">
    <property type="component" value="Unassembled WGS sequence"/>
</dbReference>
<dbReference type="Gene3D" id="1.10.10.10">
    <property type="entry name" value="Winged helix-like DNA-binding domain superfamily/Winged helix DNA-binding domain"/>
    <property type="match status" value="1"/>
</dbReference>
<evidence type="ECO:0000256" key="2">
    <source>
        <dbReference type="ARBA" id="ARBA00023125"/>
    </source>
</evidence>
<dbReference type="InterPro" id="IPR036388">
    <property type="entry name" value="WH-like_DNA-bd_sf"/>
</dbReference>
<keyword evidence="6" id="KW-1185">Reference proteome</keyword>
<evidence type="ECO:0000313" key="5">
    <source>
        <dbReference type="EMBL" id="MEJ8857494.1"/>
    </source>
</evidence>
<feature type="domain" description="HTH gntR-type" evidence="4">
    <location>
        <begin position="22"/>
        <end position="90"/>
    </location>
</feature>
<evidence type="ECO:0000313" key="6">
    <source>
        <dbReference type="Proteomes" id="UP001367030"/>
    </source>
</evidence>
<organism evidence="5 6">
    <name type="scientific">Variovorax robiniae</name>
    <dbReference type="NCBI Taxonomy" id="1836199"/>
    <lineage>
        <taxon>Bacteria</taxon>
        <taxon>Pseudomonadati</taxon>
        <taxon>Pseudomonadota</taxon>
        <taxon>Betaproteobacteria</taxon>
        <taxon>Burkholderiales</taxon>
        <taxon>Comamonadaceae</taxon>
        <taxon>Variovorax</taxon>
    </lineage>
</organism>
<evidence type="ECO:0000259" key="4">
    <source>
        <dbReference type="PROSITE" id="PS50949"/>
    </source>
</evidence>
<dbReference type="PROSITE" id="PS50949">
    <property type="entry name" value="HTH_GNTR"/>
    <property type="match status" value="1"/>
</dbReference>
<dbReference type="SMART" id="SM00345">
    <property type="entry name" value="HTH_GNTR"/>
    <property type="match status" value="1"/>
</dbReference>
<evidence type="ECO:0000256" key="3">
    <source>
        <dbReference type="ARBA" id="ARBA00023163"/>
    </source>
</evidence>
<proteinExistence type="predicted"/>
<keyword evidence="1" id="KW-0805">Transcription regulation</keyword>
<dbReference type="SUPFAM" id="SSF48008">
    <property type="entry name" value="GntR ligand-binding domain-like"/>
    <property type="match status" value="1"/>
</dbReference>
<gene>
    <name evidence="5" type="ORF">WKW79_23185</name>
</gene>
<dbReference type="Pfam" id="PF07729">
    <property type="entry name" value="FCD"/>
    <property type="match status" value="1"/>
</dbReference>
<comment type="caution">
    <text evidence="5">The sequence shown here is derived from an EMBL/GenBank/DDBJ whole genome shotgun (WGS) entry which is preliminary data.</text>
</comment>
<dbReference type="PANTHER" id="PTHR43537">
    <property type="entry name" value="TRANSCRIPTIONAL REGULATOR, GNTR FAMILY"/>
    <property type="match status" value="1"/>
</dbReference>
<evidence type="ECO:0000256" key="1">
    <source>
        <dbReference type="ARBA" id="ARBA00023015"/>
    </source>
</evidence>